<sequence precursor="true">MKYAILFFSLVSFSSIISSCSSDSKGVTKKNTGKEEISVLGRWVLIKSEDLDSRKTNHQNQPSNVVLNFQKNGFFIIYDTFVDPSWRKKGFPLIQERTSGQWELKDSALTLVHQEKDTSYTENFKIIRCNKKELVTERSNKKTTIYKTYGKK</sequence>
<dbReference type="HOGENOM" id="CLU_1719664_0_0_10"/>
<reference evidence="2" key="2">
    <citation type="submission" date="2011-02" db="EMBL/GenBank/DDBJ databases">
        <title>The complete genome of Fluviicola taffensis DSM 16823.</title>
        <authorList>
            <consortium name="US DOE Joint Genome Institute (JGI-PGF)"/>
            <person name="Lucas S."/>
            <person name="Copeland A."/>
            <person name="Lapidus A."/>
            <person name="Bruce D."/>
            <person name="Goodwin L."/>
            <person name="Pitluck S."/>
            <person name="Kyrpides N."/>
            <person name="Mavromatis K."/>
            <person name="Ivanova N."/>
            <person name="Mikhailova N."/>
            <person name="Pagani I."/>
            <person name="Chertkov O."/>
            <person name="Detter J.C."/>
            <person name="Han C."/>
            <person name="Tapia R."/>
            <person name="Land M."/>
            <person name="Hauser L."/>
            <person name="Markowitz V."/>
            <person name="Cheng J.-F."/>
            <person name="Hugenholtz P."/>
            <person name="Woyke T."/>
            <person name="Wu D."/>
            <person name="Tindall B."/>
            <person name="Pomrenke H.G."/>
            <person name="Brambilla E."/>
            <person name="Klenk H.-P."/>
            <person name="Eisen J.A."/>
        </authorList>
    </citation>
    <scope>NUCLEOTIDE SEQUENCE [LARGE SCALE GENOMIC DNA]</scope>
    <source>
        <strain evidence="2">DSM 16823 / RW262 / RW262</strain>
    </source>
</reference>
<dbReference type="Proteomes" id="UP000007463">
    <property type="component" value="Chromosome"/>
</dbReference>
<accession>F2ID90</accession>
<dbReference type="STRING" id="755732.Fluta_3536"/>
<keyword evidence="2" id="KW-1185">Reference proteome</keyword>
<dbReference type="PROSITE" id="PS51257">
    <property type="entry name" value="PROKAR_LIPOPROTEIN"/>
    <property type="match status" value="1"/>
</dbReference>
<evidence type="ECO:0000313" key="2">
    <source>
        <dbReference type="Proteomes" id="UP000007463"/>
    </source>
</evidence>
<proteinExistence type="predicted"/>
<dbReference type="KEGG" id="fte:Fluta_3536"/>
<protein>
    <submittedName>
        <fullName evidence="1">Uncharacterized protein</fullName>
    </submittedName>
</protein>
<organism evidence="1 2">
    <name type="scientific">Fluviicola taffensis (strain DSM 16823 / NCIMB 13979 / RW262)</name>
    <dbReference type="NCBI Taxonomy" id="755732"/>
    <lineage>
        <taxon>Bacteria</taxon>
        <taxon>Pseudomonadati</taxon>
        <taxon>Bacteroidota</taxon>
        <taxon>Flavobacteriia</taxon>
        <taxon>Flavobacteriales</taxon>
        <taxon>Crocinitomicaceae</taxon>
        <taxon>Fluviicola</taxon>
    </lineage>
</organism>
<name>F2ID90_FLUTR</name>
<dbReference type="AlphaFoldDB" id="F2ID90"/>
<gene>
    <name evidence="1" type="ordered locus">Fluta_3536</name>
</gene>
<dbReference type="EMBL" id="CP002542">
    <property type="protein sequence ID" value="AEA45505.1"/>
    <property type="molecule type" value="Genomic_DNA"/>
</dbReference>
<evidence type="ECO:0000313" key="1">
    <source>
        <dbReference type="EMBL" id="AEA45505.1"/>
    </source>
</evidence>
<dbReference type="RefSeq" id="WP_013688272.1">
    <property type="nucleotide sequence ID" value="NC_015321.1"/>
</dbReference>
<reference evidence="1 2" key="1">
    <citation type="journal article" date="2011" name="Stand. Genomic Sci.">
        <title>Complete genome sequence of the gliding freshwater bacterium Fluviicola taffensis type strain (RW262).</title>
        <authorList>
            <person name="Woyke T."/>
            <person name="Chertkov O."/>
            <person name="Lapidus A."/>
            <person name="Nolan M."/>
            <person name="Lucas S."/>
            <person name="Del Rio T.G."/>
            <person name="Tice H."/>
            <person name="Cheng J.F."/>
            <person name="Tapia R."/>
            <person name="Han C."/>
            <person name="Goodwin L."/>
            <person name="Pitluck S."/>
            <person name="Liolios K."/>
            <person name="Pagani I."/>
            <person name="Ivanova N."/>
            <person name="Huntemann M."/>
            <person name="Mavromatis K."/>
            <person name="Mikhailova N."/>
            <person name="Pati A."/>
            <person name="Chen A."/>
            <person name="Palaniappan K."/>
            <person name="Land M."/>
            <person name="Hauser L."/>
            <person name="Brambilla E.M."/>
            <person name="Rohde M."/>
            <person name="Mwirichia R."/>
            <person name="Sikorski J."/>
            <person name="Tindall B.J."/>
            <person name="Goker M."/>
            <person name="Bristow J."/>
            <person name="Eisen J.A."/>
            <person name="Markowitz V."/>
            <person name="Hugenholtz P."/>
            <person name="Klenk H.P."/>
            <person name="Kyrpides N.C."/>
        </authorList>
    </citation>
    <scope>NUCLEOTIDE SEQUENCE [LARGE SCALE GENOMIC DNA]</scope>
    <source>
        <strain evidence="2">DSM 16823 / RW262 / RW262</strain>
    </source>
</reference>
<dbReference type="OrthoDB" id="9553663at2"/>